<feature type="domain" description="Multidrug resistance protein MdtA-like barrel-sandwich hybrid" evidence="4">
    <location>
        <begin position="75"/>
        <end position="211"/>
    </location>
</feature>
<comment type="similarity">
    <text evidence="2">Belongs to the membrane fusion protein (MFP) (TC 8.A.1) family.</text>
</comment>
<dbReference type="FunFam" id="2.40.420.20:FF:000001">
    <property type="entry name" value="Efflux RND transporter periplasmic adaptor subunit"/>
    <property type="match status" value="1"/>
</dbReference>
<dbReference type="RefSeq" id="WP_342028545.1">
    <property type="nucleotide sequence ID" value="NZ_FOSP01000032.1"/>
</dbReference>
<evidence type="ECO:0000313" key="8">
    <source>
        <dbReference type="Proteomes" id="UP000199533"/>
    </source>
</evidence>
<dbReference type="SUPFAM" id="SSF111369">
    <property type="entry name" value="HlyD-like secretion proteins"/>
    <property type="match status" value="1"/>
</dbReference>
<dbReference type="InterPro" id="IPR058627">
    <property type="entry name" value="MdtA-like_C"/>
</dbReference>
<dbReference type="GO" id="GO:0022857">
    <property type="term" value="F:transmembrane transporter activity"/>
    <property type="evidence" value="ECO:0007669"/>
    <property type="project" value="InterPro"/>
</dbReference>
<evidence type="ECO:0000256" key="1">
    <source>
        <dbReference type="ARBA" id="ARBA00004196"/>
    </source>
</evidence>
<dbReference type="PANTHER" id="PTHR30158">
    <property type="entry name" value="ACRA/E-RELATED COMPONENT OF DRUG EFFLUX TRANSPORTER"/>
    <property type="match status" value="1"/>
</dbReference>
<keyword evidence="8" id="KW-1185">Reference proteome</keyword>
<gene>
    <name evidence="7" type="ORF">SAMN05216302_103230</name>
</gene>
<evidence type="ECO:0000259" key="5">
    <source>
        <dbReference type="Pfam" id="PF25944"/>
    </source>
</evidence>
<dbReference type="Pfam" id="PF25876">
    <property type="entry name" value="HH_MFP_RND"/>
    <property type="match status" value="1"/>
</dbReference>
<dbReference type="GO" id="GO:0005886">
    <property type="term" value="C:plasma membrane"/>
    <property type="evidence" value="ECO:0007669"/>
    <property type="project" value="TreeGrafter"/>
</dbReference>
<reference evidence="8" key="1">
    <citation type="submission" date="2016-10" db="EMBL/GenBank/DDBJ databases">
        <authorList>
            <person name="Varghese N."/>
            <person name="Submissions S."/>
        </authorList>
    </citation>
    <scope>NUCLEOTIDE SEQUENCE [LARGE SCALE GENOMIC DNA]</scope>
    <source>
        <strain evidence="8">Nm69</strain>
    </source>
</reference>
<dbReference type="Pfam" id="PF25917">
    <property type="entry name" value="BSH_RND"/>
    <property type="match status" value="1"/>
</dbReference>
<dbReference type="Proteomes" id="UP000199533">
    <property type="component" value="Unassembled WGS sequence"/>
</dbReference>
<dbReference type="Pfam" id="PF25967">
    <property type="entry name" value="RND-MFP_C"/>
    <property type="match status" value="1"/>
</dbReference>
<proteinExistence type="inferred from homology"/>
<feature type="domain" description="Multidrug resistance protein MdtA-like alpha-helical hairpin" evidence="3">
    <location>
        <begin position="116"/>
        <end position="184"/>
    </location>
</feature>
<organism evidence="7 8">
    <name type="scientific">Nitrosomonas aestuarii</name>
    <dbReference type="NCBI Taxonomy" id="52441"/>
    <lineage>
        <taxon>Bacteria</taxon>
        <taxon>Pseudomonadati</taxon>
        <taxon>Pseudomonadota</taxon>
        <taxon>Betaproteobacteria</taxon>
        <taxon>Nitrosomonadales</taxon>
        <taxon>Nitrosomonadaceae</taxon>
        <taxon>Nitrosomonas</taxon>
    </lineage>
</organism>
<dbReference type="EMBL" id="FOSP01000032">
    <property type="protein sequence ID" value="SFL11309.1"/>
    <property type="molecule type" value="Genomic_DNA"/>
</dbReference>
<dbReference type="Gene3D" id="2.40.30.170">
    <property type="match status" value="1"/>
</dbReference>
<dbReference type="STRING" id="52441.SAMN05216302_103230"/>
<protein>
    <submittedName>
        <fullName evidence="7">Membrane fusion protein, multidrug efflux system</fullName>
    </submittedName>
</protein>
<evidence type="ECO:0000259" key="6">
    <source>
        <dbReference type="Pfam" id="PF25967"/>
    </source>
</evidence>
<dbReference type="InterPro" id="IPR006143">
    <property type="entry name" value="RND_pump_MFP"/>
</dbReference>
<sequence length="406" mass="45505">MIDLRMLQIQLCSNRIKTFIRIAFVGLCLMLVNGCSTDESFDRSVSPPEVEVVMVTARTVPDEPEFIGQTEAFRPVEIRSQVSGIIKEVYFTEGRNVKKDDKLYLVDPVPFNAIYQAMKAKVAQHKARLVQVKQNLARVRPLLEQQAVSQKDVDDAVADVLSEEAALDAAQNDLVKAKFDLDNTLIYAPVKGRIGRSRYYEGQLISAQTTLLTTIDQLDPMYVTVNVPESYLLRRRRELAEDKVQRPDIFQLYGVMTFSDGSVYPEEGILDFAAVTLSPETGTLQGRFRFPNPEGDLSPGQSYFFPGQFVKVRLKGIIRPNAILIPQRAVQQSPAGSFVYVVDEEDKVEFRSVKASTWYGNEWLIESGLHPGERVVVEGFHRIQPGTQVTVASKKGIASSNNLPNK</sequence>
<dbReference type="AlphaFoldDB" id="A0A1I4F174"/>
<dbReference type="Gene3D" id="2.40.50.100">
    <property type="match status" value="1"/>
</dbReference>
<dbReference type="InterPro" id="IPR058626">
    <property type="entry name" value="MdtA-like_b-barrel"/>
</dbReference>
<evidence type="ECO:0000259" key="4">
    <source>
        <dbReference type="Pfam" id="PF25917"/>
    </source>
</evidence>
<accession>A0A1I4F174</accession>
<feature type="domain" description="Multidrug resistance protein MdtA-like beta-barrel" evidence="5">
    <location>
        <begin position="220"/>
        <end position="315"/>
    </location>
</feature>
<comment type="subcellular location">
    <subcellularLocation>
        <location evidence="1">Cell envelope</location>
    </subcellularLocation>
</comment>
<evidence type="ECO:0000259" key="3">
    <source>
        <dbReference type="Pfam" id="PF25876"/>
    </source>
</evidence>
<name>A0A1I4F174_9PROT</name>
<dbReference type="Gene3D" id="1.10.287.470">
    <property type="entry name" value="Helix hairpin bin"/>
    <property type="match status" value="1"/>
</dbReference>
<dbReference type="Gene3D" id="2.40.420.20">
    <property type="match status" value="1"/>
</dbReference>
<dbReference type="InterPro" id="IPR058625">
    <property type="entry name" value="MdtA-like_BSH"/>
</dbReference>
<dbReference type="GO" id="GO:0046677">
    <property type="term" value="P:response to antibiotic"/>
    <property type="evidence" value="ECO:0007669"/>
    <property type="project" value="TreeGrafter"/>
</dbReference>
<dbReference type="NCBIfam" id="TIGR01730">
    <property type="entry name" value="RND_mfp"/>
    <property type="match status" value="1"/>
</dbReference>
<dbReference type="Pfam" id="PF25944">
    <property type="entry name" value="Beta-barrel_RND"/>
    <property type="match status" value="1"/>
</dbReference>
<dbReference type="GO" id="GO:0030313">
    <property type="term" value="C:cell envelope"/>
    <property type="evidence" value="ECO:0007669"/>
    <property type="project" value="UniProtKB-SubCell"/>
</dbReference>
<feature type="domain" description="Multidrug resistance protein MdtA-like C-terminal permuted SH3" evidence="6">
    <location>
        <begin position="321"/>
        <end position="381"/>
    </location>
</feature>
<evidence type="ECO:0000256" key="2">
    <source>
        <dbReference type="ARBA" id="ARBA00009477"/>
    </source>
</evidence>
<dbReference type="InterPro" id="IPR058624">
    <property type="entry name" value="MdtA-like_HH"/>
</dbReference>
<evidence type="ECO:0000313" key="7">
    <source>
        <dbReference type="EMBL" id="SFL11309.1"/>
    </source>
</evidence>